<dbReference type="Pfam" id="PF00370">
    <property type="entry name" value="FGGY_N"/>
    <property type="match status" value="1"/>
</dbReference>
<dbReference type="GO" id="GO:0005524">
    <property type="term" value="F:ATP binding"/>
    <property type="evidence" value="ECO:0007669"/>
    <property type="project" value="UniProtKB-UniRule"/>
</dbReference>
<dbReference type="HAMAP" id="MF_02220">
    <property type="entry name" value="XylB"/>
    <property type="match status" value="1"/>
</dbReference>
<dbReference type="InterPro" id="IPR018484">
    <property type="entry name" value="FGGY_N"/>
</dbReference>
<feature type="binding site" evidence="8">
    <location>
        <begin position="85"/>
        <end position="86"/>
    </location>
    <ligand>
        <name>substrate</name>
    </ligand>
</feature>
<protein>
    <recommendedName>
        <fullName evidence="8 10">Xylulose kinase</fullName>
        <shortName evidence="8 10">Xylulokinase</shortName>
        <ecNumber evidence="8 10">2.7.1.17</ecNumber>
    </recommendedName>
</protein>
<feature type="domain" description="Carbohydrate kinase FGGY C-terminal" evidence="12">
    <location>
        <begin position="262"/>
        <end position="456"/>
    </location>
</feature>
<sequence>MSYFMGIDLGTTGARAIIVDGENGQVVAAGSSEYLLYTPQPLWAEQNPADWWSGTIEAVKKALSDGAKKLGKAPEIAAIGLSGQMHGVVLLDEEGSVLGPSLIWCDGRAQAQCDYITEEVGAEKLIELTANPAIVGFSAPKLIWLREHRPDQFLKAAHFLLPKDFIRYKLTGEFASEVSDASGTLLFDVANRKWSEEMCRKLEIDSDLLPDVYESWVVSGQVSAQAAAQTGLMTGTPVVGGGGDQAAGAVGNGIVRAGLVSSTIGSSGVVFAHSTAPVLDPGGRVHTFCHAVPGAWHVMGVTQGAGISLRWFRDEIAGKHEIEAAQASGTDIYEILTQQAAEASAGSEGLIFLPYLMGERTPHLDPQARGVWFGLTAAHHRSHLVRSVLEGVSYSLKDCLSLLENMGLPIEEIRASGGGGKSSLWRQIQADMFEREVVTINATEGPAYGVALLAGVGTGFWKDVQSACDSSIRINSRTAPIHANSEVYRRYYPLYKEIYVKLKPLYRQL</sequence>
<dbReference type="PROSITE" id="PS00445">
    <property type="entry name" value="FGGY_KINASES_2"/>
    <property type="match status" value="1"/>
</dbReference>
<name>A0A8T7M126_9CHLR</name>
<evidence type="ECO:0000256" key="7">
    <source>
        <dbReference type="ARBA" id="ARBA00023277"/>
    </source>
</evidence>
<keyword evidence="3 8" id="KW-0808">Transferase</keyword>
<dbReference type="InterPro" id="IPR006000">
    <property type="entry name" value="Xylulokinase"/>
</dbReference>
<evidence type="ECO:0000256" key="8">
    <source>
        <dbReference type="HAMAP-Rule" id="MF_02220"/>
    </source>
</evidence>
<feature type="site" description="Important for activity" evidence="8">
    <location>
        <position position="8"/>
    </location>
</feature>
<dbReference type="GO" id="GO:0042732">
    <property type="term" value="P:D-xylose metabolic process"/>
    <property type="evidence" value="ECO:0007669"/>
    <property type="project" value="UniProtKB-KW"/>
</dbReference>
<evidence type="ECO:0000256" key="3">
    <source>
        <dbReference type="ARBA" id="ARBA00022679"/>
    </source>
</evidence>
<organism evidence="13 14">
    <name type="scientific">Candidatus Chlorohelix allophototropha</name>
    <dbReference type="NCBI Taxonomy" id="3003348"/>
    <lineage>
        <taxon>Bacteria</taxon>
        <taxon>Bacillati</taxon>
        <taxon>Chloroflexota</taxon>
        <taxon>Chloroflexia</taxon>
        <taxon>Candidatus Chloroheliales</taxon>
        <taxon>Candidatus Chloroheliaceae</taxon>
        <taxon>Candidatus Chlorohelix</taxon>
    </lineage>
</organism>
<dbReference type="Pfam" id="PF02782">
    <property type="entry name" value="FGGY_C"/>
    <property type="match status" value="1"/>
</dbReference>
<evidence type="ECO:0000259" key="11">
    <source>
        <dbReference type="Pfam" id="PF00370"/>
    </source>
</evidence>
<dbReference type="EC" id="2.7.1.17" evidence="8 10"/>
<feature type="domain" description="Carbohydrate kinase FGGY N-terminal" evidence="11">
    <location>
        <begin position="3"/>
        <end position="251"/>
    </location>
</feature>
<comment type="caution">
    <text evidence="13">The sequence shown here is derived from an EMBL/GenBank/DDBJ whole genome shotgun (WGS) entry which is preliminary data.</text>
</comment>
<dbReference type="InterPro" id="IPR000577">
    <property type="entry name" value="Carb_kinase_FGGY"/>
</dbReference>
<dbReference type="GO" id="GO:0005998">
    <property type="term" value="P:xylulose catabolic process"/>
    <property type="evidence" value="ECO:0007669"/>
    <property type="project" value="UniProtKB-UniRule"/>
</dbReference>
<dbReference type="PIRSF" id="PIRSF000538">
    <property type="entry name" value="GlpK"/>
    <property type="match status" value="1"/>
</dbReference>
<accession>A0A8T7M126</accession>
<evidence type="ECO:0000313" key="14">
    <source>
        <dbReference type="Proteomes" id="UP000521676"/>
    </source>
</evidence>
<dbReference type="InterPro" id="IPR018485">
    <property type="entry name" value="FGGY_C"/>
</dbReference>
<comment type="similarity">
    <text evidence="1 8 9">Belongs to the FGGY kinase family.</text>
</comment>
<evidence type="ECO:0000256" key="2">
    <source>
        <dbReference type="ARBA" id="ARBA00022629"/>
    </source>
</evidence>
<dbReference type="PANTHER" id="PTHR43095">
    <property type="entry name" value="SUGAR KINASE"/>
    <property type="match status" value="1"/>
</dbReference>
<dbReference type="InterPro" id="IPR043129">
    <property type="entry name" value="ATPase_NBD"/>
</dbReference>
<dbReference type="AlphaFoldDB" id="A0A8T7M126"/>
<evidence type="ECO:0000256" key="4">
    <source>
        <dbReference type="ARBA" id="ARBA00022741"/>
    </source>
</evidence>
<evidence type="ECO:0000259" key="12">
    <source>
        <dbReference type="Pfam" id="PF02782"/>
    </source>
</evidence>
<keyword evidence="7 8" id="KW-0119">Carbohydrate metabolism</keyword>
<evidence type="ECO:0000313" key="13">
    <source>
        <dbReference type="EMBL" id="NWJ45669.1"/>
    </source>
</evidence>
<keyword evidence="5 8" id="KW-0418">Kinase</keyword>
<dbReference type="EMBL" id="JACATZ010000001">
    <property type="protein sequence ID" value="NWJ45669.1"/>
    <property type="molecule type" value="Genomic_DNA"/>
</dbReference>
<evidence type="ECO:0000256" key="1">
    <source>
        <dbReference type="ARBA" id="ARBA00009156"/>
    </source>
</evidence>
<evidence type="ECO:0000256" key="6">
    <source>
        <dbReference type="ARBA" id="ARBA00022840"/>
    </source>
</evidence>
<evidence type="ECO:0000256" key="5">
    <source>
        <dbReference type="ARBA" id="ARBA00022777"/>
    </source>
</evidence>
<dbReference type="NCBIfam" id="TIGR01312">
    <property type="entry name" value="XylB"/>
    <property type="match status" value="1"/>
</dbReference>
<dbReference type="InterPro" id="IPR050406">
    <property type="entry name" value="FGGY_Carb_Kinase"/>
</dbReference>
<comment type="function">
    <text evidence="8">Catalyzes the phosphorylation of D-xylulose to D-xylulose 5-phosphate.</text>
</comment>
<dbReference type="SUPFAM" id="SSF53067">
    <property type="entry name" value="Actin-like ATPase domain"/>
    <property type="match status" value="2"/>
</dbReference>
<dbReference type="CDD" id="cd07808">
    <property type="entry name" value="ASKHA_NBD_FGGY_EcXK-like"/>
    <property type="match status" value="1"/>
</dbReference>
<comment type="catalytic activity">
    <reaction evidence="8 10">
        <text>D-xylulose + ATP = D-xylulose 5-phosphate + ADP + H(+)</text>
        <dbReference type="Rhea" id="RHEA:10964"/>
        <dbReference type="ChEBI" id="CHEBI:15378"/>
        <dbReference type="ChEBI" id="CHEBI:17140"/>
        <dbReference type="ChEBI" id="CHEBI:30616"/>
        <dbReference type="ChEBI" id="CHEBI:57737"/>
        <dbReference type="ChEBI" id="CHEBI:456216"/>
        <dbReference type="EC" id="2.7.1.17"/>
    </reaction>
</comment>
<evidence type="ECO:0000256" key="10">
    <source>
        <dbReference type="RuleBase" id="RU364073"/>
    </source>
</evidence>
<dbReference type="PANTHER" id="PTHR43095:SF5">
    <property type="entry name" value="XYLULOSE KINASE"/>
    <property type="match status" value="1"/>
</dbReference>
<dbReference type="InterPro" id="IPR018483">
    <property type="entry name" value="Carb_kinase_FGGY_CS"/>
</dbReference>
<reference evidence="13 14" key="1">
    <citation type="submission" date="2020-06" db="EMBL/GenBank/DDBJ databases">
        <title>Anoxygenic phototrophic Chloroflexota member uses a Type I reaction center.</title>
        <authorList>
            <person name="Tsuji J.M."/>
            <person name="Shaw N.A."/>
            <person name="Nagashima S."/>
            <person name="Venkiteswaran J."/>
            <person name="Schiff S.L."/>
            <person name="Hanada S."/>
            <person name="Tank M."/>
            <person name="Neufeld J.D."/>
        </authorList>
    </citation>
    <scope>NUCLEOTIDE SEQUENCE [LARGE SCALE GENOMIC DNA]</scope>
    <source>
        <strain evidence="13">L227-S17</strain>
    </source>
</reference>
<keyword evidence="4 8" id="KW-0547">Nucleotide-binding</keyword>
<evidence type="ECO:0000256" key="9">
    <source>
        <dbReference type="RuleBase" id="RU003733"/>
    </source>
</evidence>
<proteinExistence type="inferred from homology"/>
<feature type="active site" description="Proton acceptor" evidence="8">
    <location>
        <position position="244"/>
    </location>
</feature>
<dbReference type="GO" id="GO:0004856">
    <property type="term" value="F:D-xylulokinase activity"/>
    <property type="evidence" value="ECO:0007669"/>
    <property type="project" value="UniProtKB-UniRule"/>
</dbReference>
<keyword evidence="2 8" id="KW-0859">Xylose metabolism</keyword>
<keyword evidence="6 8" id="KW-0067">ATP-binding</keyword>
<dbReference type="Proteomes" id="UP000521676">
    <property type="component" value="Unassembled WGS sequence"/>
</dbReference>
<dbReference type="PROSITE" id="PS00933">
    <property type="entry name" value="FGGY_KINASES_1"/>
    <property type="match status" value="1"/>
</dbReference>
<gene>
    <name evidence="8 10 13" type="primary">xylB</name>
    <name evidence="13" type="ORF">HXX08_07300</name>
</gene>
<dbReference type="Gene3D" id="3.30.420.40">
    <property type="match status" value="2"/>
</dbReference>